<evidence type="ECO:0000313" key="2">
    <source>
        <dbReference type="Proteomes" id="UP001335648"/>
    </source>
</evidence>
<reference evidence="1 2" key="1">
    <citation type="journal article" date="2023" name="Mol. Biol. Evol.">
        <title>Genomics of Secondarily Temperate Adaptation in the Only Non-Antarctic Icefish.</title>
        <authorList>
            <person name="Rivera-Colon A.G."/>
            <person name="Rayamajhi N."/>
            <person name="Minhas B.F."/>
            <person name="Madrigal G."/>
            <person name="Bilyk K.T."/>
            <person name="Yoon V."/>
            <person name="Hune M."/>
            <person name="Gregory S."/>
            <person name="Cheng C.H.C."/>
            <person name="Catchen J.M."/>
        </authorList>
    </citation>
    <scope>NUCLEOTIDE SEQUENCE [LARGE SCALE GENOMIC DNA]</scope>
    <source>
        <strain evidence="1">JC2023a</strain>
    </source>
</reference>
<accession>A0AAN8CXU1</accession>
<dbReference type="Proteomes" id="UP001335648">
    <property type="component" value="Unassembled WGS sequence"/>
</dbReference>
<keyword evidence="2" id="KW-1185">Reference proteome</keyword>
<dbReference type="AlphaFoldDB" id="A0AAN8CXU1"/>
<evidence type="ECO:0000313" key="1">
    <source>
        <dbReference type="EMBL" id="KAK5912515.1"/>
    </source>
</evidence>
<protein>
    <submittedName>
        <fullName evidence="1">Uncharacterized protein</fullName>
    </submittedName>
</protein>
<name>A0AAN8CXU1_9TELE</name>
<organism evidence="1 2">
    <name type="scientific">Champsocephalus esox</name>
    <name type="common">pike icefish</name>
    <dbReference type="NCBI Taxonomy" id="159716"/>
    <lineage>
        <taxon>Eukaryota</taxon>
        <taxon>Metazoa</taxon>
        <taxon>Chordata</taxon>
        <taxon>Craniata</taxon>
        <taxon>Vertebrata</taxon>
        <taxon>Euteleostomi</taxon>
        <taxon>Actinopterygii</taxon>
        <taxon>Neopterygii</taxon>
        <taxon>Teleostei</taxon>
        <taxon>Neoteleostei</taxon>
        <taxon>Acanthomorphata</taxon>
        <taxon>Eupercaria</taxon>
        <taxon>Perciformes</taxon>
        <taxon>Notothenioidei</taxon>
        <taxon>Channichthyidae</taxon>
        <taxon>Champsocephalus</taxon>
    </lineage>
</organism>
<sequence length="121" mass="13573">MEVLQGGKQLIEAGWVFETVMVYHHQFGSSQTEHGRIGCMMPAATWLWIGLLRETQAGANLQNTLPACLRKNDMFIYSEGPCGRGNCVPAELWHMNKCYTFYVCSLYAGGVFKVTAFESKL</sequence>
<proteinExistence type="predicted"/>
<comment type="caution">
    <text evidence="1">The sequence shown here is derived from an EMBL/GenBank/DDBJ whole genome shotgun (WGS) entry which is preliminary data.</text>
</comment>
<dbReference type="EMBL" id="JAULUE010002047">
    <property type="protein sequence ID" value="KAK5912515.1"/>
    <property type="molecule type" value="Genomic_DNA"/>
</dbReference>
<gene>
    <name evidence="1" type="ORF">CesoFtcFv8_002378</name>
</gene>